<dbReference type="Proteomes" id="UP000683925">
    <property type="component" value="Unassembled WGS sequence"/>
</dbReference>
<reference evidence="1" key="1">
    <citation type="submission" date="2021-01" db="EMBL/GenBank/DDBJ databases">
        <authorList>
            <consortium name="Genoscope - CEA"/>
            <person name="William W."/>
        </authorList>
    </citation>
    <scope>NUCLEOTIDE SEQUENCE</scope>
</reference>
<protein>
    <submittedName>
        <fullName evidence="1">Uncharacterized protein</fullName>
    </submittedName>
</protein>
<sequence length="46" mass="5503">MRYLQIEGWMELQDIISGIYLKSLISKYCIGKSYDAKNFRQTRGER</sequence>
<accession>A0A8S1UIW3</accession>
<dbReference type="AlphaFoldDB" id="A0A8S1UIW3"/>
<gene>
    <name evidence="1" type="ORF">POCTA_138.1.T0420044</name>
</gene>
<keyword evidence="2" id="KW-1185">Reference proteome</keyword>
<comment type="caution">
    <text evidence="1">The sequence shown here is derived from an EMBL/GenBank/DDBJ whole genome shotgun (WGS) entry which is preliminary data.</text>
</comment>
<dbReference type="EMBL" id="CAJJDP010000042">
    <property type="protein sequence ID" value="CAD8162626.1"/>
    <property type="molecule type" value="Genomic_DNA"/>
</dbReference>
<evidence type="ECO:0000313" key="2">
    <source>
        <dbReference type="Proteomes" id="UP000683925"/>
    </source>
</evidence>
<evidence type="ECO:0000313" key="1">
    <source>
        <dbReference type="EMBL" id="CAD8162626.1"/>
    </source>
</evidence>
<name>A0A8S1UIW3_PAROT</name>
<proteinExistence type="predicted"/>
<organism evidence="1 2">
    <name type="scientific">Paramecium octaurelia</name>
    <dbReference type="NCBI Taxonomy" id="43137"/>
    <lineage>
        <taxon>Eukaryota</taxon>
        <taxon>Sar</taxon>
        <taxon>Alveolata</taxon>
        <taxon>Ciliophora</taxon>
        <taxon>Intramacronucleata</taxon>
        <taxon>Oligohymenophorea</taxon>
        <taxon>Peniculida</taxon>
        <taxon>Parameciidae</taxon>
        <taxon>Paramecium</taxon>
    </lineage>
</organism>